<name>N8P1W0_9GAMM</name>
<dbReference type="InterPro" id="IPR010260">
    <property type="entry name" value="AlpA"/>
</dbReference>
<gene>
    <name evidence="1" type="ORF">F994_00787</name>
</gene>
<proteinExistence type="predicted"/>
<evidence type="ECO:0000313" key="1">
    <source>
        <dbReference type="EMBL" id="ENU20561.1"/>
    </source>
</evidence>
<dbReference type="HOGENOM" id="CLU_140176_20_1_6"/>
<evidence type="ECO:0000313" key="2">
    <source>
        <dbReference type="Proteomes" id="UP000013086"/>
    </source>
</evidence>
<comment type="caution">
    <text evidence="1">The sequence shown here is derived from an EMBL/GenBank/DDBJ whole genome shotgun (WGS) entry which is preliminary data.</text>
</comment>
<dbReference type="Proteomes" id="UP000013086">
    <property type="component" value="Unassembled WGS sequence"/>
</dbReference>
<dbReference type="EMBL" id="APOH01000010">
    <property type="protein sequence ID" value="ENU20561.1"/>
    <property type="molecule type" value="Genomic_DNA"/>
</dbReference>
<sequence>MNMPIYPVRIQFKTACQILDVSRETLNQLIKLDPTFPQKIKMGTAKQSPVYFDYAELAEWHNSQKQGLAAMEA</sequence>
<reference evidence="1 2" key="1">
    <citation type="submission" date="2013-02" db="EMBL/GenBank/DDBJ databases">
        <title>The Genome Sequence of Acinetobacter sp. ANC 3994.</title>
        <authorList>
            <consortium name="The Broad Institute Genome Sequencing Platform"/>
            <consortium name="The Broad Institute Genome Sequencing Center for Infectious Disease"/>
            <person name="Cerqueira G."/>
            <person name="Feldgarden M."/>
            <person name="Courvalin P."/>
            <person name="Perichon B."/>
            <person name="Grillot-Courvalin C."/>
            <person name="Clermont D."/>
            <person name="Rocha E."/>
            <person name="Yoon E.-J."/>
            <person name="Nemec A."/>
            <person name="Walker B."/>
            <person name="Young S.K."/>
            <person name="Zeng Q."/>
            <person name="Gargeya S."/>
            <person name="Fitzgerald M."/>
            <person name="Haas B."/>
            <person name="Abouelleil A."/>
            <person name="Alvarado L."/>
            <person name="Arachchi H.M."/>
            <person name="Berlin A.M."/>
            <person name="Chapman S.B."/>
            <person name="Dewar J."/>
            <person name="Goldberg J."/>
            <person name="Griggs A."/>
            <person name="Gujja S."/>
            <person name="Hansen M."/>
            <person name="Howarth C."/>
            <person name="Imamovic A."/>
            <person name="Larimer J."/>
            <person name="McCowan C."/>
            <person name="Murphy C."/>
            <person name="Neiman D."/>
            <person name="Pearson M."/>
            <person name="Priest M."/>
            <person name="Roberts A."/>
            <person name="Saif S."/>
            <person name="Shea T."/>
            <person name="Sisk P."/>
            <person name="Sykes S."/>
            <person name="Wortman J."/>
            <person name="Nusbaum C."/>
            <person name="Birren B."/>
        </authorList>
    </citation>
    <scope>NUCLEOTIDE SEQUENCE [LARGE SCALE GENOMIC DNA]</scope>
    <source>
        <strain evidence="1 2">ANC 3994</strain>
    </source>
</reference>
<dbReference type="AlphaFoldDB" id="N8P1W0"/>
<protein>
    <recommendedName>
        <fullName evidence="3">Transcriptional regulator</fullName>
    </recommendedName>
</protein>
<dbReference type="eggNOG" id="ENOG5031RZ5">
    <property type="taxonomic scope" value="Bacteria"/>
</dbReference>
<dbReference type="Pfam" id="PF05930">
    <property type="entry name" value="Phage_AlpA"/>
    <property type="match status" value="1"/>
</dbReference>
<evidence type="ECO:0008006" key="3">
    <source>
        <dbReference type="Google" id="ProtNLM"/>
    </source>
</evidence>
<accession>N8P1W0</accession>
<dbReference type="PATRIC" id="fig|1217715.3.peg.749"/>
<organism evidence="1 2">
    <name type="scientific">Acinetobacter bohemicus ANC 3994</name>
    <dbReference type="NCBI Taxonomy" id="1217715"/>
    <lineage>
        <taxon>Bacteria</taxon>
        <taxon>Pseudomonadati</taxon>
        <taxon>Pseudomonadota</taxon>
        <taxon>Gammaproteobacteria</taxon>
        <taxon>Moraxellales</taxon>
        <taxon>Moraxellaceae</taxon>
        <taxon>Acinetobacter</taxon>
    </lineage>
</organism>